<keyword evidence="5 8" id="KW-0732">Signal</keyword>
<organism evidence="9 10">
    <name type="scientific">Profundicola chukchiensis</name>
    <dbReference type="NCBI Taxonomy" id="2961959"/>
    <lineage>
        <taxon>Bacteria</taxon>
        <taxon>Pseudomonadati</taxon>
        <taxon>Bacteroidota</taxon>
        <taxon>Flavobacteriia</taxon>
        <taxon>Flavobacteriales</taxon>
        <taxon>Weeksellaceae</taxon>
        <taxon>Profundicola</taxon>
    </lineage>
</organism>
<evidence type="ECO:0000256" key="3">
    <source>
        <dbReference type="ARBA" id="ARBA00022452"/>
    </source>
</evidence>
<dbReference type="AlphaFoldDB" id="A0A9X4RUE0"/>
<dbReference type="InterPro" id="IPR005017">
    <property type="entry name" value="OMPP1/FadL/TodX"/>
</dbReference>
<evidence type="ECO:0000313" key="10">
    <source>
        <dbReference type="Proteomes" id="UP001152599"/>
    </source>
</evidence>
<keyword evidence="3" id="KW-1134">Transmembrane beta strand</keyword>
<keyword evidence="10" id="KW-1185">Reference proteome</keyword>
<protein>
    <recommendedName>
        <fullName evidence="11">Outer membrane protein transport protein (OMPP1/FadL/TodX)</fullName>
    </recommendedName>
</protein>
<name>A0A9X4RUE0_9FLAO</name>
<dbReference type="RefSeq" id="WP_304420155.1">
    <property type="nucleotide sequence ID" value="NZ_JANCMU010000001.1"/>
</dbReference>
<evidence type="ECO:0000256" key="2">
    <source>
        <dbReference type="ARBA" id="ARBA00008163"/>
    </source>
</evidence>
<evidence type="ECO:0000256" key="1">
    <source>
        <dbReference type="ARBA" id="ARBA00004571"/>
    </source>
</evidence>
<dbReference type="PANTHER" id="PTHR35093:SF8">
    <property type="entry name" value="OUTER MEMBRANE PROTEIN NMB0088-RELATED"/>
    <property type="match status" value="1"/>
</dbReference>
<evidence type="ECO:0000313" key="9">
    <source>
        <dbReference type="EMBL" id="MDG4945571.1"/>
    </source>
</evidence>
<sequence>MKKNIILSFIVGLSTFSFAQENLVNQYPEELHQYNSGSALGGTARFQGMSGAMGALGGDLSATSINPAGAAVFLQSEGTLTAGVNMAKTKLNSNQGSDFSDSKINFDQAGAVLVFEDLQSHNWKNIAVGLNFQRQNTVNEAINLKPNTVASNGNKMTDYYSERIGSSSVTNLNVAANYNNNIYLGGGLNFHTYDADQIEAMRVDDVQFDNNYRFIKDGTPNSRLGTGISASLGVIAKINQQIRLGASYQSPTWYTDTEELTTQYAMFSAIDGEEEYYYIDRETLAYLNDLTTAQKFTGSAAVVIGSNGLISADYTYTDYSSAKFKPTDAFLAENAFISNNMKGTSTIKVGAEMRLQDFRLRGGYRYEQTPFEEVDLLGDGNTYQPFGDLSGFSLGLGYEFQSFYIDAAYSFYERDRNYLIAGNFYDYGGEISATGLTQTEALNALSLNASESGFAQSVKDITEQQGNIALTVGFRF</sequence>
<comment type="subcellular location">
    <subcellularLocation>
        <location evidence="1">Cell outer membrane</location>
        <topology evidence="1">Multi-pass membrane protein</topology>
    </subcellularLocation>
</comment>
<dbReference type="EMBL" id="JANCMU010000001">
    <property type="protein sequence ID" value="MDG4945571.1"/>
    <property type="molecule type" value="Genomic_DNA"/>
</dbReference>
<evidence type="ECO:0000256" key="8">
    <source>
        <dbReference type="SAM" id="SignalP"/>
    </source>
</evidence>
<dbReference type="SUPFAM" id="SSF56935">
    <property type="entry name" value="Porins"/>
    <property type="match status" value="1"/>
</dbReference>
<evidence type="ECO:0008006" key="11">
    <source>
        <dbReference type="Google" id="ProtNLM"/>
    </source>
</evidence>
<feature type="chain" id="PRO_5040768650" description="Outer membrane protein transport protein (OMPP1/FadL/TodX)" evidence="8">
    <location>
        <begin position="20"/>
        <end position="476"/>
    </location>
</feature>
<evidence type="ECO:0000256" key="6">
    <source>
        <dbReference type="ARBA" id="ARBA00023136"/>
    </source>
</evidence>
<reference evidence="9" key="1">
    <citation type="submission" date="2022-07" db="EMBL/GenBank/DDBJ databases">
        <title>Description and genome-wide analysis of Profundicola chukchiensis gen. nov., sp. nov., marine bacteria isolated from bottom sediments of the Chukchi Sea.</title>
        <authorList>
            <person name="Romanenko L."/>
            <person name="Otstavnykh N."/>
            <person name="Kurilenko V."/>
            <person name="Eremeev V."/>
            <person name="Velansky P."/>
            <person name="Mikhailov V."/>
            <person name="Isaeva M."/>
        </authorList>
    </citation>
    <scope>NUCLEOTIDE SEQUENCE</scope>
    <source>
        <strain evidence="9">KMM 9713</strain>
    </source>
</reference>
<feature type="signal peptide" evidence="8">
    <location>
        <begin position="1"/>
        <end position="19"/>
    </location>
</feature>
<dbReference type="GO" id="GO:0009279">
    <property type="term" value="C:cell outer membrane"/>
    <property type="evidence" value="ECO:0007669"/>
    <property type="project" value="UniProtKB-SubCell"/>
</dbReference>
<keyword evidence="4" id="KW-0812">Transmembrane</keyword>
<dbReference type="Proteomes" id="UP001152599">
    <property type="component" value="Unassembled WGS sequence"/>
</dbReference>
<dbReference type="PANTHER" id="PTHR35093">
    <property type="entry name" value="OUTER MEMBRANE PROTEIN NMB0088-RELATED"/>
    <property type="match status" value="1"/>
</dbReference>
<dbReference type="GO" id="GO:0015483">
    <property type="term" value="F:long-chain fatty acid transporting porin activity"/>
    <property type="evidence" value="ECO:0007669"/>
    <property type="project" value="TreeGrafter"/>
</dbReference>
<gene>
    <name evidence="9" type="ORF">NMK71_04025</name>
</gene>
<evidence type="ECO:0000256" key="4">
    <source>
        <dbReference type="ARBA" id="ARBA00022692"/>
    </source>
</evidence>
<keyword evidence="7" id="KW-0998">Cell outer membrane</keyword>
<accession>A0A9X4RUE0</accession>
<comment type="caution">
    <text evidence="9">The sequence shown here is derived from an EMBL/GenBank/DDBJ whole genome shotgun (WGS) entry which is preliminary data.</text>
</comment>
<keyword evidence="6" id="KW-0472">Membrane</keyword>
<dbReference type="Gene3D" id="2.40.160.60">
    <property type="entry name" value="Outer membrane protein transport protein (OMPP1/FadL/TodX)"/>
    <property type="match status" value="1"/>
</dbReference>
<proteinExistence type="inferred from homology"/>
<evidence type="ECO:0000256" key="5">
    <source>
        <dbReference type="ARBA" id="ARBA00022729"/>
    </source>
</evidence>
<evidence type="ECO:0000256" key="7">
    <source>
        <dbReference type="ARBA" id="ARBA00023237"/>
    </source>
</evidence>
<comment type="similarity">
    <text evidence="2">Belongs to the OmpP1/FadL family.</text>
</comment>